<dbReference type="Proteomes" id="UP000491334">
    <property type="component" value="Unassembled WGS sequence"/>
</dbReference>
<evidence type="ECO:0000313" key="28">
    <source>
        <dbReference type="Proteomes" id="UP000491334"/>
    </source>
</evidence>
<protein>
    <submittedName>
        <fullName evidence="6">Uncharacterized protein</fullName>
    </submittedName>
</protein>
<dbReference type="EMBL" id="WDRV01000001">
    <property type="protein sequence ID" value="KAB7324178.1"/>
    <property type="molecule type" value="Genomic_DNA"/>
</dbReference>
<dbReference type="EMBL" id="WDZO01000016">
    <property type="protein sequence ID" value="KAB6912391.1"/>
    <property type="molecule type" value="Genomic_DNA"/>
</dbReference>
<name>A0A269T9C6_BIFLN</name>
<dbReference type="Proteomes" id="UP000476628">
    <property type="component" value="Unassembled WGS sequence"/>
</dbReference>
<evidence type="ECO:0000313" key="20">
    <source>
        <dbReference type="Proteomes" id="UP000460333"/>
    </source>
</evidence>
<dbReference type="AlphaFoldDB" id="A0A269T9C6"/>
<reference evidence="13 15" key="1">
    <citation type="journal article" date="2017" name="Anaerobe">
        <title>Quantification, isolation and characterization of Bifidobacterium from the vaginal microbiomes of reproductive aged women.</title>
        <authorList>
            <person name="Freitas A.C."/>
            <person name="Hill J.E."/>
        </authorList>
    </citation>
    <scope>NUCLEOTIDE SEQUENCE [LARGE SCALE GENOMIC DNA]</scope>
    <source>
        <strain evidence="13 15">N6D05</strain>
    </source>
</reference>
<evidence type="ECO:0000313" key="11">
    <source>
        <dbReference type="EMBL" id="KAB7359968.1"/>
    </source>
</evidence>
<evidence type="ECO:0000313" key="15">
    <source>
        <dbReference type="Proteomes" id="UP000257074"/>
    </source>
</evidence>
<reference evidence="14 16" key="2">
    <citation type="submission" date="2018-08" db="EMBL/GenBank/DDBJ databases">
        <title>A genome reference for cultivated species of the human gut microbiota.</title>
        <authorList>
            <person name="Zou Y."/>
            <person name="Xue W."/>
            <person name="Luo G."/>
        </authorList>
    </citation>
    <scope>NUCLEOTIDE SEQUENCE [LARGE SCALE GENOMIC DNA]</scope>
    <source>
        <strain evidence="14 16">AF11-12</strain>
    </source>
</reference>
<dbReference type="Proteomes" id="UP000481350">
    <property type="component" value="Unassembled WGS sequence"/>
</dbReference>
<dbReference type="EMBL" id="WDQK01000006">
    <property type="protein sequence ID" value="KAB7395736.1"/>
    <property type="molecule type" value="Genomic_DNA"/>
</dbReference>
<evidence type="ECO:0000313" key="5">
    <source>
        <dbReference type="EMBL" id="KAB7075277.1"/>
    </source>
</evidence>
<dbReference type="EMBL" id="WDWU01000005">
    <property type="protein sequence ID" value="KAB7057403.1"/>
    <property type="molecule type" value="Genomic_DNA"/>
</dbReference>
<evidence type="ECO:0000313" key="22">
    <source>
        <dbReference type="Proteomes" id="UP000461165"/>
    </source>
</evidence>
<evidence type="ECO:0000313" key="25">
    <source>
        <dbReference type="Proteomes" id="UP000476628"/>
    </source>
</evidence>
<dbReference type="Proteomes" id="UP000460333">
    <property type="component" value="Unassembled WGS sequence"/>
</dbReference>
<evidence type="ECO:0000313" key="14">
    <source>
        <dbReference type="EMBL" id="RGW63589.1"/>
    </source>
</evidence>
<dbReference type="Proteomes" id="UP000265775">
    <property type="component" value="Unassembled WGS sequence"/>
</dbReference>
<sequence length="77" mass="8876">MLPNILRRQQSHKSCTSLWGIARTYVGLKSECYHDPIVSEHSTWVFMPDICLRRVKNGLRTLSEQHFPVPPAQNTAQ</sequence>
<evidence type="ECO:0000313" key="19">
    <source>
        <dbReference type="Proteomes" id="UP000451234"/>
    </source>
</evidence>
<evidence type="ECO:0000313" key="7">
    <source>
        <dbReference type="EMBL" id="KAB7204138.1"/>
    </source>
</evidence>
<dbReference type="EMBL" id="WDRM01000006">
    <property type="protein sequence ID" value="KAB7338927.1"/>
    <property type="molecule type" value="Genomic_DNA"/>
</dbReference>
<dbReference type="Proteomes" id="UP000432196">
    <property type="component" value="Unassembled WGS sequence"/>
</dbReference>
<proteinExistence type="predicted"/>
<dbReference type="Proteomes" id="UP000467387">
    <property type="component" value="Unassembled WGS sequence"/>
</dbReference>
<evidence type="ECO:0000313" key="13">
    <source>
        <dbReference type="EMBL" id="RDX06983.1"/>
    </source>
</evidence>
<comment type="caution">
    <text evidence="6">The sequence shown here is derived from an EMBL/GenBank/DDBJ whole genome shotgun (WGS) entry which is preliminary data.</text>
</comment>
<evidence type="ECO:0000313" key="8">
    <source>
        <dbReference type="EMBL" id="KAB7237809.1"/>
    </source>
</evidence>
<dbReference type="Proteomes" id="UP000257074">
    <property type="component" value="Unassembled WGS sequence"/>
</dbReference>
<evidence type="ECO:0000313" key="6">
    <source>
        <dbReference type="EMBL" id="KAB7134648.1"/>
    </source>
</evidence>
<dbReference type="EMBL" id="WDTJ01000001">
    <property type="protein sequence ID" value="KAB7237809.1"/>
    <property type="molecule type" value="Genomic_DNA"/>
</dbReference>
<dbReference type="EMBL" id="WEAY01000012">
    <property type="protein sequence ID" value="KAB6837605.1"/>
    <property type="molecule type" value="Genomic_DNA"/>
</dbReference>
<dbReference type="EMBL" id="WDRC01000006">
    <property type="protein sequence ID" value="KAB7359968.1"/>
    <property type="molecule type" value="Genomic_DNA"/>
</dbReference>
<evidence type="ECO:0000313" key="27">
    <source>
        <dbReference type="Proteomes" id="UP000481350"/>
    </source>
</evidence>
<evidence type="ECO:0000313" key="2">
    <source>
        <dbReference type="EMBL" id="KAB6912391.1"/>
    </source>
</evidence>
<accession>E5XVK9</accession>
<reference evidence="17 18" key="3">
    <citation type="journal article" date="2019" name="Nat. Med.">
        <title>A library of human gut bacterial isolates paired with longitudinal multiomics data enables mechanistic microbiome research.</title>
        <authorList>
            <person name="Poyet M."/>
            <person name="Groussin M."/>
            <person name="Gibbons S.M."/>
            <person name="Avila-Pacheco J."/>
            <person name="Jiang X."/>
            <person name="Kearney S.M."/>
            <person name="Perrotta A.R."/>
            <person name="Berdy B."/>
            <person name="Zhao S."/>
            <person name="Lieberman T.D."/>
            <person name="Swanson P.K."/>
            <person name="Smith M."/>
            <person name="Roesemann S."/>
            <person name="Alexander J.E."/>
            <person name="Rich S.A."/>
            <person name="Livny J."/>
            <person name="Vlamakis H."/>
            <person name="Clish C."/>
            <person name="Bullock K."/>
            <person name="Deik A."/>
            <person name="Scott J."/>
            <person name="Pierce K.A."/>
            <person name="Xavier R.J."/>
            <person name="Alm E.J."/>
        </authorList>
    </citation>
    <scope>NUCLEOTIDE SEQUENCE [LARGE SCALE GENOMIC DNA]</scope>
    <source>
        <strain evidence="8 20">BIOML-A118</strain>
        <strain evidence="7 25">BIOML-A136</strain>
        <strain evidence="6 22">BIOML-A166</strain>
        <strain evidence="5 18">BIOML-A201</strain>
        <strain evidence="4 23">BIOML-A210</strain>
        <strain evidence="2 27">BIOML-A283</strain>
        <strain evidence="3 28">BIOML-A284</strain>
        <strain evidence="1 26">BIOML-A320</strain>
        <strain evidence="12 24">BIOML-A37</strain>
        <strain evidence="11 21">BIOML-A55</strain>
        <strain evidence="10 17">BIOML-A65</strain>
        <strain evidence="9 19">BIOML-A75</strain>
    </source>
</reference>
<accession>A0A269T9C6</accession>
<evidence type="ECO:0000313" key="10">
    <source>
        <dbReference type="EMBL" id="KAB7338927.1"/>
    </source>
</evidence>
<dbReference type="Proteomes" id="UP000468842">
    <property type="component" value="Unassembled WGS sequence"/>
</dbReference>
<evidence type="ECO:0000313" key="3">
    <source>
        <dbReference type="EMBL" id="KAB6917614.1"/>
    </source>
</evidence>
<dbReference type="EMBL" id="WDVF01000012">
    <property type="protein sequence ID" value="KAB7134648.1"/>
    <property type="molecule type" value="Genomic_DNA"/>
</dbReference>
<dbReference type="Proteomes" id="UP000430971">
    <property type="component" value="Unassembled WGS sequence"/>
</dbReference>
<evidence type="ECO:0000313" key="1">
    <source>
        <dbReference type="EMBL" id="KAB6837605.1"/>
    </source>
</evidence>
<dbReference type="EMBL" id="QSAR01000011">
    <property type="protein sequence ID" value="RGW63589.1"/>
    <property type="molecule type" value="Genomic_DNA"/>
</dbReference>
<dbReference type="EMBL" id="WDUB01000002">
    <property type="protein sequence ID" value="KAB7204138.1"/>
    <property type="molecule type" value="Genomic_DNA"/>
</dbReference>
<dbReference type="Proteomes" id="UP000460881">
    <property type="component" value="Unassembled WGS sequence"/>
</dbReference>
<dbReference type="Proteomes" id="UP000478746">
    <property type="component" value="Unassembled WGS sequence"/>
</dbReference>
<gene>
    <name evidence="13" type="ORF">CE169_08180</name>
    <name evidence="14" type="ORF">DWV59_08865</name>
    <name evidence="12" type="ORF">GBB40_03965</name>
    <name evidence="11" type="ORF">GBB63_03350</name>
    <name evidence="9" type="ORF">GBB65_01595</name>
    <name evidence="10" type="ORF">GBB73_03700</name>
    <name evidence="8" type="ORF">GBC43_01855</name>
    <name evidence="7" type="ORF">GBC45_02720</name>
    <name evidence="6" type="ORF">GBC97_07215</name>
    <name evidence="5" type="ORF">GBI83_01070</name>
    <name evidence="4" type="ORF">GBI87_04520</name>
    <name evidence="2" type="ORF">GBJ98_07550</name>
    <name evidence="3" type="ORF">GBK06_08145</name>
    <name evidence="1" type="ORF">GBK08_07325</name>
</gene>
<dbReference type="Proteomes" id="UP000461165">
    <property type="component" value="Unassembled WGS sequence"/>
</dbReference>
<evidence type="ECO:0000313" key="9">
    <source>
        <dbReference type="EMBL" id="KAB7324178.1"/>
    </source>
</evidence>
<evidence type="ECO:0000313" key="26">
    <source>
        <dbReference type="Proteomes" id="UP000478746"/>
    </source>
</evidence>
<evidence type="ECO:0000313" key="4">
    <source>
        <dbReference type="EMBL" id="KAB7057403.1"/>
    </source>
</evidence>
<evidence type="ECO:0000313" key="23">
    <source>
        <dbReference type="Proteomes" id="UP000467387"/>
    </source>
</evidence>
<dbReference type="Proteomes" id="UP000451234">
    <property type="component" value="Unassembled WGS sequence"/>
</dbReference>
<evidence type="ECO:0000313" key="24">
    <source>
        <dbReference type="Proteomes" id="UP000468842"/>
    </source>
</evidence>
<dbReference type="EMBL" id="WDZP01000017">
    <property type="protein sequence ID" value="KAB6917614.1"/>
    <property type="molecule type" value="Genomic_DNA"/>
</dbReference>
<dbReference type="EMBL" id="NJNR01000046">
    <property type="protein sequence ID" value="RDX06983.1"/>
    <property type="molecule type" value="Genomic_DNA"/>
</dbReference>
<organism evidence="6 22">
    <name type="scientific">Bifidobacterium longum</name>
    <dbReference type="NCBI Taxonomy" id="216816"/>
    <lineage>
        <taxon>Bacteria</taxon>
        <taxon>Bacillati</taxon>
        <taxon>Actinomycetota</taxon>
        <taxon>Actinomycetes</taxon>
        <taxon>Bifidobacteriales</taxon>
        <taxon>Bifidobacteriaceae</taxon>
        <taxon>Bifidobacterium</taxon>
    </lineage>
</organism>
<evidence type="ECO:0000313" key="17">
    <source>
        <dbReference type="Proteomes" id="UP000430971"/>
    </source>
</evidence>
<evidence type="ECO:0000313" key="21">
    <source>
        <dbReference type="Proteomes" id="UP000460881"/>
    </source>
</evidence>
<evidence type="ECO:0000313" key="12">
    <source>
        <dbReference type="EMBL" id="KAB7395736.1"/>
    </source>
</evidence>
<dbReference type="EMBL" id="WDWL01000001">
    <property type="protein sequence ID" value="KAB7075277.1"/>
    <property type="molecule type" value="Genomic_DNA"/>
</dbReference>
<evidence type="ECO:0000313" key="16">
    <source>
        <dbReference type="Proteomes" id="UP000265775"/>
    </source>
</evidence>
<evidence type="ECO:0000313" key="18">
    <source>
        <dbReference type="Proteomes" id="UP000432196"/>
    </source>
</evidence>